<accession>L8HEJ6</accession>
<evidence type="ECO:0000313" key="6">
    <source>
        <dbReference type="Proteomes" id="UP000011083"/>
    </source>
</evidence>
<dbReference type="PANTHER" id="PTHR13780:SF36">
    <property type="entry name" value="CBS DOMAIN-CONTAINING PROTEIN"/>
    <property type="match status" value="1"/>
</dbReference>
<dbReference type="PROSITE" id="PS51371">
    <property type="entry name" value="CBS"/>
    <property type="match status" value="3"/>
</dbReference>
<dbReference type="InterPro" id="IPR050511">
    <property type="entry name" value="AMPK_gamma/SDS23_families"/>
</dbReference>
<reference evidence="5 6" key="1">
    <citation type="journal article" date="2013" name="Genome Biol.">
        <title>Genome of Acanthamoeba castellanii highlights extensive lateral gene transfer and early evolution of tyrosine kinase signaling.</title>
        <authorList>
            <person name="Clarke M."/>
            <person name="Lohan A.J."/>
            <person name="Liu B."/>
            <person name="Lagkouvardos I."/>
            <person name="Roy S."/>
            <person name="Zafar N."/>
            <person name="Bertelli C."/>
            <person name="Schilde C."/>
            <person name="Kianianmomeni A."/>
            <person name="Burglin T.R."/>
            <person name="Frech C."/>
            <person name="Turcotte B."/>
            <person name="Kopec K.O."/>
            <person name="Synnott J.M."/>
            <person name="Choo C."/>
            <person name="Paponov I."/>
            <person name="Finkler A."/>
            <person name="Soon Heng Tan C."/>
            <person name="Hutchins A.P."/>
            <person name="Weinmeier T."/>
            <person name="Rattei T."/>
            <person name="Chu J.S."/>
            <person name="Gimenez G."/>
            <person name="Irimia M."/>
            <person name="Rigden D.J."/>
            <person name="Fitzpatrick D.A."/>
            <person name="Lorenzo-Morales J."/>
            <person name="Bateman A."/>
            <person name="Chiu C.H."/>
            <person name="Tang P."/>
            <person name="Hegemann P."/>
            <person name="Fromm H."/>
            <person name="Raoult D."/>
            <person name="Greub G."/>
            <person name="Miranda-Saavedra D."/>
            <person name="Chen N."/>
            <person name="Nash P."/>
            <person name="Ginger M.L."/>
            <person name="Horn M."/>
            <person name="Schaap P."/>
            <person name="Caler L."/>
            <person name="Loftus B."/>
        </authorList>
    </citation>
    <scope>NUCLEOTIDE SEQUENCE [LARGE SCALE GENOMIC DNA]</scope>
    <source>
        <strain evidence="5 6">Neff</strain>
    </source>
</reference>
<gene>
    <name evidence="5" type="ORF">ACA1_067770</name>
</gene>
<evidence type="ECO:0000313" key="5">
    <source>
        <dbReference type="EMBL" id="ELR23193.1"/>
    </source>
</evidence>
<proteinExistence type="predicted"/>
<feature type="domain" description="CBS" evidence="4">
    <location>
        <begin position="101"/>
        <end position="158"/>
    </location>
</feature>
<dbReference type="InterPro" id="IPR000644">
    <property type="entry name" value="CBS_dom"/>
</dbReference>
<dbReference type="Proteomes" id="UP000011083">
    <property type="component" value="Unassembled WGS sequence"/>
</dbReference>
<dbReference type="STRING" id="1257118.L8HEJ6"/>
<sequence length="302" mass="33321">MDYLKNVNVEELPKVDTIHHVLATDSASTALKLLTKYNVLSAPVLDKERNQYIGFVDMVDLAAFIVDIYTETDIMGENFLSLLEQGERFITTKVKDLINLSSRNPFVPVREGSSLYSVIELLAKHKVHRVPVIDLQGRVSNLLTQSSVLSYLAAHLDKLGSVTEQTVAELLLGHKDVITIGVNARAIDAFKIMTDRGISAVGVVDEEGKLVGNISVRDIRVVAGDARLIQRLYLGVREFIYKINSERIDIINPAIGCSAKDTYGLVVQKLAASRVHRIYVVENHVPIGLISLSDALLPLVSH</sequence>
<keyword evidence="6" id="KW-1185">Reference proteome</keyword>
<dbReference type="GeneID" id="14924167"/>
<dbReference type="AlphaFoldDB" id="L8HEJ6"/>
<dbReference type="Pfam" id="PF00571">
    <property type="entry name" value="CBS"/>
    <property type="match status" value="3"/>
</dbReference>
<dbReference type="KEGG" id="acan:ACA1_067770"/>
<dbReference type="InterPro" id="IPR046342">
    <property type="entry name" value="CBS_dom_sf"/>
</dbReference>
<dbReference type="EMBL" id="KB007857">
    <property type="protein sequence ID" value="ELR23193.1"/>
    <property type="molecule type" value="Genomic_DNA"/>
</dbReference>
<feature type="domain" description="CBS" evidence="4">
    <location>
        <begin position="12"/>
        <end position="74"/>
    </location>
</feature>
<dbReference type="OrthoDB" id="449052at2759"/>
<evidence type="ECO:0000256" key="3">
    <source>
        <dbReference type="PROSITE-ProRule" id="PRU00703"/>
    </source>
</evidence>
<keyword evidence="1" id="KW-0677">Repeat</keyword>
<dbReference type="VEuPathDB" id="AmoebaDB:ACA1_067770"/>
<dbReference type="SUPFAM" id="SSF54631">
    <property type="entry name" value="CBS-domain pair"/>
    <property type="match status" value="2"/>
</dbReference>
<evidence type="ECO:0000256" key="1">
    <source>
        <dbReference type="ARBA" id="ARBA00022737"/>
    </source>
</evidence>
<dbReference type="PANTHER" id="PTHR13780">
    <property type="entry name" value="AMP-ACTIVATED PROTEIN KINASE, GAMMA REGULATORY SUBUNIT"/>
    <property type="match status" value="1"/>
</dbReference>
<feature type="domain" description="CBS" evidence="4">
    <location>
        <begin position="173"/>
        <end position="229"/>
    </location>
</feature>
<evidence type="ECO:0000256" key="2">
    <source>
        <dbReference type="ARBA" id="ARBA00023122"/>
    </source>
</evidence>
<name>L8HEJ6_ACACF</name>
<protein>
    <submittedName>
        <fullName evidence="5">CBS domain containing protein</fullName>
    </submittedName>
</protein>
<dbReference type="RefSeq" id="XP_004352721.1">
    <property type="nucleotide sequence ID" value="XM_004352669.1"/>
</dbReference>
<dbReference type="OMA" id="VRQQDYK"/>
<dbReference type="SMART" id="SM00116">
    <property type="entry name" value="CBS"/>
    <property type="match status" value="4"/>
</dbReference>
<dbReference type="CDD" id="cd02205">
    <property type="entry name" value="CBS_pair_SF"/>
    <property type="match status" value="2"/>
</dbReference>
<keyword evidence="2 3" id="KW-0129">CBS domain</keyword>
<organism evidence="5 6">
    <name type="scientific">Acanthamoeba castellanii (strain ATCC 30010 / Neff)</name>
    <dbReference type="NCBI Taxonomy" id="1257118"/>
    <lineage>
        <taxon>Eukaryota</taxon>
        <taxon>Amoebozoa</taxon>
        <taxon>Discosea</taxon>
        <taxon>Longamoebia</taxon>
        <taxon>Centramoebida</taxon>
        <taxon>Acanthamoebidae</taxon>
        <taxon>Acanthamoeba</taxon>
    </lineage>
</organism>
<evidence type="ECO:0000259" key="4">
    <source>
        <dbReference type="PROSITE" id="PS51371"/>
    </source>
</evidence>
<dbReference type="Gene3D" id="3.10.580.10">
    <property type="entry name" value="CBS-domain"/>
    <property type="match status" value="2"/>
</dbReference>